<proteinExistence type="predicted"/>
<dbReference type="Gene3D" id="2.160.20.120">
    <property type="match status" value="1"/>
</dbReference>
<evidence type="ECO:0000313" key="2">
    <source>
        <dbReference type="EMBL" id="GET23218.1"/>
    </source>
</evidence>
<dbReference type="InterPro" id="IPR021255">
    <property type="entry name" value="DUF2807"/>
</dbReference>
<reference evidence="3 4" key="1">
    <citation type="submission" date="2018-03" db="EMBL/GenBank/DDBJ databases">
        <title>Genomic Encyclopedia of Archaeal and Bacterial Type Strains, Phase II (KMG-II): from individual species to whole genera.</title>
        <authorList>
            <person name="Goeker M."/>
        </authorList>
    </citation>
    <scope>NUCLEOTIDE SEQUENCE [LARGE SCALE GENOMIC DNA]</scope>
    <source>
        <strain evidence="3 4">DSM 27267</strain>
    </source>
</reference>
<sequence>MKRPELFITALMVPILLLISCDSDTTRITGEGPVVTKTITVPDFTGIDLAGAANIIITQGATQTVEVSAQQNIIDRLETNVSGGIWTVKLEDGNYTNYDLTIYITVPTISSLLVSGSGNIKVNDFTGQDDLALTITGSGNIEMNAFGGCENLSVTITGSGNVMGTKDFSDLKNLDVVISGSGNFAAYPIVSDNCHISIPGSGVCFVTVNDTLNISISGSGSVFYRGSPTVTQTITGSGVVMNTN</sequence>
<dbReference type="EMBL" id="PYGC01000003">
    <property type="protein sequence ID" value="PSK83673.1"/>
    <property type="molecule type" value="Genomic_DNA"/>
</dbReference>
<dbReference type="Proteomes" id="UP000396862">
    <property type="component" value="Unassembled WGS sequence"/>
</dbReference>
<dbReference type="OrthoDB" id="1442792at2"/>
<dbReference type="AlphaFoldDB" id="A0A2P8CFA5"/>
<comment type="caution">
    <text evidence="3">The sequence shown here is derived from an EMBL/GenBank/DDBJ whole genome shotgun (WGS) entry which is preliminary data.</text>
</comment>
<evidence type="ECO:0000259" key="1">
    <source>
        <dbReference type="Pfam" id="PF10988"/>
    </source>
</evidence>
<dbReference type="RefSeq" id="WP_106541517.1">
    <property type="nucleotide sequence ID" value="NZ_BLAU01000001.1"/>
</dbReference>
<dbReference type="PANTHER" id="PTHR39200">
    <property type="entry name" value="HYPOTHETICAL EXPORTED PROTEIN"/>
    <property type="match status" value="1"/>
</dbReference>
<dbReference type="EMBL" id="BLAU01000001">
    <property type="protein sequence ID" value="GET23218.1"/>
    <property type="molecule type" value="Genomic_DNA"/>
</dbReference>
<dbReference type="PROSITE" id="PS51257">
    <property type="entry name" value="PROKAR_LIPOPROTEIN"/>
    <property type="match status" value="1"/>
</dbReference>
<dbReference type="Pfam" id="PF10988">
    <property type="entry name" value="DUF2807"/>
    <property type="match status" value="1"/>
</dbReference>
<gene>
    <name evidence="3" type="ORF">CLV93_10388</name>
    <name evidence="2" type="ORF">JCM18694_34640</name>
</gene>
<reference evidence="2 5" key="2">
    <citation type="submission" date="2019-10" db="EMBL/GenBank/DDBJ databases">
        <title>Prolixibacter strains distinguished by the presence of nitrate reductase genes were adept at nitrate-dependent anaerobic corrosion of metallic iron and carbon steel.</title>
        <authorList>
            <person name="Iino T."/>
            <person name="Shono N."/>
            <person name="Ito K."/>
            <person name="Nakamura R."/>
            <person name="Sueoka K."/>
            <person name="Harayama S."/>
            <person name="Ohkuma M."/>
        </authorList>
    </citation>
    <scope>NUCLEOTIDE SEQUENCE [LARGE SCALE GENOMIC DNA]</scope>
    <source>
        <strain evidence="2 5">MIC1-1</strain>
    </source>
</reference>
<evidence type="ECO:0000313" key="3">
    <source>
        <dbReference type="EMBL" id="PSK83673.1"/>
    </source>
</evidence>
<protein>
    <submittedName>
        <fullName evidence="2">DUF2807 domain-containing protein</fullName>
    </submittedName>
    <submittedName>
        <fullName evidence="3">Putative autotransporter adhesin-like protein</fullName>
    </submittedName>
</protein>
<feature type="domain" description="Putative auto-transporter adhesin head GIN" evidence="1">
    <location>
        <begin position="43"/>
        <end position="228"/>
    </location>
</feature>
<evidence type="ECO:0000313" key="5">
    <source>
        <dbReference type="Proteomes" id="UP000396862"/>
    </source>
</evidence>
<dbReference type="PANTHER" id="PTHR39200:SF1">
    <property type="entry name" value="AUTO-TRANSPORTER ADHESIN HEAD GIN DOMAIN-CONTAINING PROTEIN-RELATED"/>
    <property type="match status" value="1"/>
</dbReference>
<dbReference type="Proteomes" id="UP000240621">
    <property type="component" value="Unassembled WGS sequence"/>
</dbReference>
<name>A0A2P8CFA5_9BACT</name>
<keyword evidence="5" id="KW-1185">Reference proteome</keyword>
<evidence type="ECO:0000313" key="4">
    <source>
        <dbReference type="Proteomes" id="UP000240621"/>
    </source>
</evidence>
<accession>A0A2P8CFA5</accession>
<organism evidence="3 4">
    <name type="scientific">Prolixibacter denitrificans</name>
    <dbReference type="NCBI Taxonomy" id="1541063"/>
    <lineage>
        <taxon>Bacteria</taxon>
        <taxon>Pseudomonadati</taxon>
        <taxon>Bacteroidota</taxon>
        <taxon>Bacteroidia</taxon>
        <taxon>Marinilabiliales</taxon>
        <taxon>Prolixibacteraceae</taxon>
        <taxon>Prolixibacter</taxon>
    </lineage>
</organism>